<dbReference type="GO" id="GO:0008831">
    <property type="term" value="F:dTDP-4-dehydrorhamnose reductase activity"/>
    <property type="evidence" value="ECO:0007669"/>
    <property type="project" value="UniProtKB-EC"/>
</dbReference>
<dbReference type="GO" id="GO:0005829">
    <property type="term" value="C:cytosol"/>
    <property type="evidence" value="ECO:0007669"/>
    <property type="project" value="TreeGrafter"/>
</dbReference>
<evidence type="ECO:0000259" key="7">
    <source>
        <dbReference type="Pfam" id="PF04321"/>
    </source>
</evidence>
<gene>
    <name evidence="8" type="primary">rfbD</name>
    <name evidence="8" type="ORF">CGC53_05180</name>
</gene>
<dbReference type="Gene3D" id="3.90.25.10">
    <property type="entry name" value="UDP-galactose 4-epimerase, domain 1"/>
    <property type="match status" value="1"/>
</dbReference>
<accession>A0A250F9H7</accession>
<reference evidence="9" key="1">
    <citation type="submission" date="2017-06" db="EMBL/GenBank/DDBJ databases">
        <title>Capnocytophaga spp. assemblies.</title>
        <authorList>
            <person name="Gulvik C.A."/>
        </authorList>
    </citation>
    <scope>NUCLEOTIDE SEQUENCE [LARGE SCALE GENOMIC DNA]</scope>
    <source>
        <strain evidence="9">H6253</strain>
    </source>
</reference>
<dbReference type="NCBIfam" id="TIGR01214">
    <property type="entry name" value="rmlD"/>
    <property type="match status" value="1"/>
</dbReference>
<sequence>MHVLVTGANGQLGSEIKANADRKARYFFTDADVLDITQIDEIRSFVHQNHIGLIVNCAAYTNVDKAEDDTAVAESINHTAVAHLATVCAEVSIPLIHISTDYVFGGNGNTPYTEADNTCPLGVYGRTKLAGEQAIQQAGIEHLIIRTAWLYSLQFGHNFVKTIQRLSSERNELKVVFDQVGSPTNAADLAAFVVYVIENALYKGKREVYHFSNEGVCSWYDFATEIVAQAGNACKVLPCRSSEFPSKVTRPPYSVLDKAKLKTDFAYEVRHWREALINS</sequence>
<evidence type="ECO:0000256" key="4">
    <source>
        <dbReference type="ARBA" id="ARBA00017099"/>
    </source>
</evidence>
<dbReference type="UniPathway" id="UPA00124"/>
<dbReference type="PANTHER" id="PTHR10491:SF4">
    <property type="entry name" value="METHIONINE ADENOSYLTRANSFERASE 2 SUBUNIT BETA"/>
    <property type="match status" value="1"/>
</dbReference>
<keyword evidence="6" id="KW-0560">Oxidoreductase</keyword>
<evidence type="ECO:0000313" key="8">
    <source>
        <dbReference type="EMBL" id="ATA81780.1"/>
    </source>
</evidence>
<proteinExistence type="inferred from homology"/>
<dbReference type="Proteomes" id="UP000217276">
    <property type="component" value="Chromosome"/>
</dbReference>
<evidence type="ECO:0000256" key="6">
    <source>
        <dbReference type="RuleBase" id="RU364082"/>
    </source>
</evidence>
<dbReference type="InterPro" id="IPR029903">
    <property type="entry name" value="RmlD-like-bd"/>
</dbReference>
<dbReference type="InterPro" id="IPR005913">
    <property type="entry name" value="dTDP_dehydrorham_reduct"/>
</dbReference>
<evidence type="ECO:0000313" key="9">
    <source>
        <dbReference type="Proteomes" id="UP000217276"/>
    </source>
</evidence>
<dbReference type="Pfam" id="PF04321">
    <property type="entry name" value="RmlD_sub_bind"/>
    <property type="match status" value="1"/>
</dbReference>
<dbReference type="CDD" id="cd05254">
    <property type="entry name" value="dTDP_HR_like_SDR_e"/>
    <property type="match status" value="1"/>
</dbReference>
<evidence type="ECO:0000256" key="2">
    <source>
        <dbReference type="ARBA" id="ARBA00010944"/>
    </source>
</evidence>
<keyword evidence="6" id="KW-0521">NADP</keyword>
<dbReference type="GO" id="GO:0019305">
    <property type="term" value="P:dTDP-rhamnose biosynthetic process"/>
    <property type="evidence" value="ECO:0007669"/>
    <property type="project" value="UniProtKB-UniPathway"/>
</dbReference>
<comment type="similarity">
    <text evidence="2 6">Belongs to the dTDP-4-dehydrorhamnose reductase family.</text>
</comment>
<feature type="domain" description="RmlD-like substrate binding" evidence="7">
    <location>
        <begin position="1"/>
        <end position="276"/>
    </location>
</feature>
<evidence type="ECO:0000256" key="3">
    <source>
        <dbReference type="ARBA" id="ARBA00012929"/>
    </source>
</evidence>
<name>A0A250F9H7_9FLAO</name>
<evidence type="ECO:0000256" key="5">
    <source>
        <dbReference type="ARBA" id="ARBA00048200"/>
    </source>
</evidence>
<dbReference type="SUPFAM" id="SSF51735">
    <property type="entry name" value="NAD(P)-binding Rossmann-fold domains"/>
    <property type="match status" value="1"/>
</dbReference>
<dbReference type="EC" id="1.1.1.133" evidence="3 6"/>
<evidence type="ECO:0000256" key="1">
    <source>
        <dbReference type="ARBA" id="ARBA00004781"/>
    </source>
</evidence>
<dbReference type="RefSeq" id="WP_095913821.1">
    <property type="nucleotide sequence ID" value="NZ_CAURTK010000021.1"/>
</dbReference>
<keyword evidence="9" id="KW-1185">Reference proteome</keyword>
<comment type="function">
    <text evidence="6">Catalyzes the reduction of dTDP-6-deoxy-L-lyxo-4-hexulose to yield dTDP-L-rhamnose.</text>
</comment>
<dbReference type="Gene3D" id="3.40.50.720">
    <property type="entry name" value="NAD(P)-binding Rossmann-like Domain"/>
    <property type="match status" value="1"/>
</dbReference>
<dbReference type="KEGG" id="clk:CGC53_05180"/>
<organism evidence="8 9">
    <name type="scientific">Capnocytophaga leadbetteri</name>
    <dbReference type="NCBI Taxonomy" id="327575"/>
    <lineage>
        <taxon>Bacteria</taxon>
        <taxon>Pseudomonadati</taxon>
        <taxon>Bacteroidota</taxon>
        <taxon>Flavobacteriia</taxon>
        <taxon>Flavobacteriales</taxon>
        <taxon>Flavobacteriaceae</taxon>
        <taxon>Capnocytophaga</taxon>
    </lineage>
</organism>
<protein>
    <recommendedName>
        <fullName evidence="4 6">dTDP-4-dehydrorhamnose reductase</fullName>
        <ecNumber evidence="3 6">1.1.1.133</ecNumber>
    </recommendedName>
</protein>
<dbReference type="EMBL" id="CP022384">
    <property type="protein sequence ID" value="ATA81780.1"/>
    <property type="molecule type" value="Genomic_DNA"/>
</dbReference>
<dbReference type="InterPro" id="IPR036291">
    <property type="entry name" value="NAD(P)-bd_dom_sf"/>
</dbReference>
<dbReference type="AlphaFoldDB" id="A0A250F9H7"/>
<dbReference type="PANTHER" id="PTHR10491">
    <property type="entry name" value="DTDP-4-DEHYDRORHAMNOSE REDUCTASE"/>
    <property type="match status" value="1"/>
</dbReference>
<comment type="catalytic activity">
    <reaction evidence="5">
        <text>dTDP-beta-L-rhamnose + NADP(+) = dTDP-4-dehydro-beta-L-rhamnose + NADPH + H(+)</text>
        <dbReference type="Rhea" id="RHEA:21796"/>
        <dbReference type="ChEBI" id="CHEBI:15378"/>
        <dbReference type="ChEBI" id="CHEBI:57510"/>
        <dbReference type="ChEBI" id="CHEBI:57783"/>
        <dbReference type="ChEBI" id="CHEBI:58349"/>
        <dbReference type="ChEBI" id="CHEBI:62830"/>
        <dbReference type="EC" id="1.1.1.133"/>
    </reaction>
</comment>
<comment type="pathway">
    <text evidence="1 6">Carbohydrate biosynthesis; dTDP-L-rhamnose biosynthesis.</text>
</comment>